<dbReference type="PRINTS" id="PR00344">
    <property type="entry name" value="BCTRLSENSOR"/>
</dbReference>
<keyword evidence="3" id="KW-0597">Phosphoprotein</keyword>
<dbReference type="InterPro" id="IPR031621">
    <property type="entry name" value="HisKA_7TM"/>
</dbReference>
<dbReference type="GO" id="GO:0000155">
    <property type="term" value="F:phosphorelay sensor kinase activity"/>
    <property type="evidence" value="ECO:0007669"/>
    <property type="project" value="InterPro"/>
</dbReference>
<keyword evidence="5" id="KW-0418">Kinase</keyword>
<dbReference type="CDD" id="cd00082">
    <property type="entry name" value="HisKA"/>
    <property type="match status" value="1"/>
</dbReference>
<dbReference type="InterPro" id="IPR003594">
    <property type="entry name" value="HATPase_dom"/>
</dbReference>
<sequence>MVITTIVVVTTLAFWARAQTSLPGHTWFFYGNLAMIWWLISIGVEISTPVLTCKIAWAQLAWLGVILLPTFWCFFLYEYTSSRQVPRAVVKLAVVFMPIVLLSLILTNTFHGQLYGPDTKLVVRPTGTYAHFDHQPLFYVVIGYLYLVILGTTITAGLAMWKANPAVRSFFVKLFLTTMIPIVANVLYIFFDVMWFDSDPTPFSFVASLTLVVWLIADNRWVDVSAIARDMLFYKSDDVVLLIDLEGNLLEANAAAHDAMMLSNGQPTTGLEGIGPIINSLIETEKLPDVPEAECNNRHYVARAYPIRLGKGQRLLGWTVSFVDVTVQTQAAERARAAERVQTQFLATVSHELRTPLTVVNGALGMLKGRVTEIPPETINHLVGLAAKNTTILASLLNDLLDTQKLESSEFTLNFAAVNVDDIVADAVGSMETFNATRNIKIRYQGSARPAVAEVDESRLHQVLVNVLSNASKFSPDNSYVDVALDTRLDTAVITVTDRGRGIPAGSEEKVFGRFTQVDETDHKDIYGSGLGMHIAKQILSKHHGSISYESELGVGTTFTITLPLAGAHVRAA</sequence>
<dbReference type="Proteomes" id="UP000244817">
    <property type="component" value="Unassembled WGS sequence"/>
</dbReference>
<dbReference type="FunFam" id="3.30.565.10:FF:000006">
    <property type="entry name" value="Sensor histidine kinase WalK"/>
    <property type="match status" value="1"/>
</dbReference>
<feature type="domain" description="Histidine kinase" evidence="7">
    <location>
        <begin position="348"/>
        <end position="567"/>
    </location>
</feature>
<evidence type="ECO:0000256" key="4">
    <source>
        <dbReference type="ARBA" id="ARBA00022679"/>
    </source>
</evidence>
<dbReference type="InterPro" id="IPR005467">
    <property type="entry name" value="His_kinase_dom"/>
</dbReference>
<dbReference type="SUPFAM" id="SSF55874">
    <property type="entry name" value="ATPase domain of HSP90 chaperone/DNA topoisomerase II/histidine kinase"/>
    <property type="match status" value="1"/>
</dbReference>
<feature type="transmembrane region" description="Helical" evidence="6">
    <location>
        <begin position="137"/>
        <end position="158"/>
    </location>
</feature>
<feature type="transmembrane region" description="Helical" evidence="6">
    <location>
        <begin position="89"/>
        <end position="110"/>
    </location>
</feature>
<proteinExistence type="predicted"/>
<dbReference type="InterPro" id="IPR036097">
    <property type="entry name" value="HisK_dim/P_sf"/>
</dbReference>
<dbReference type="EC" id="2.7.13.3" evidence="2"/>
<evidence type="ECO:0000313" key="8">
    <source>
        <dbReference type="EMBL" id="PVA06731.1"/>
    </source>
</evidence>
<dbReference type="SMART" id="SM00388">
    <property type="entry name" value="HisKA"/>
    <property type="match status" value="1"/>
</dbReference>
<accession>A0A2T7FX27</accession>
<evidence type="ECO:0000313" key="9">
    <source>
        <dbReference type="Proteomes" id="UP000244817"/>
    </source>
</evidence>
<name>A0A2T7FX27_9RHOB</name>
<protein>
    <recommendedName>
        <fullName evidence="2">histidine kinase</fullName>
        <ecNumber evidence="2">2.7.13.3</ecNumber>
    </recommendedName>
</protein>
<dbReference type="SUPFAM" id="SSF47384">
    <property type="entry name" value="Homodimeric domain of signal transducing histidine kinase"/>
    <property type="match status" value="1"/>
</dbReference>
<dbReference type="GO" id="GO:0005886">
    <property type="term" value="C:plasma membrane"/>
    <property type="evidence" value="ECO:0007669"/>
    <property type="project" value="TreeGrafter"/>
</dbReference>
<evidence type="ECO:0000259" key="7">
    <source>
        <dbReference type="PROSITE" id="PS50109"/>
    </source>
</evidence>
<keyword evidence="6" id="KW-0812">Transmembrane</keyword>
<keyword evidence="9" id="KW-1185">Reference proteome</keyword>
<dbReference type="Pfam" id="PF16927">
    <property type="entry name" value="HisKA_7TM"/>
    <property type="match status" value="1"/>
</dbReference>
<dbReference type="InterPro" id="IPR003661">
    <property type="entry name" value="HisK_dim/P_dom"/>
</dbReference>
<dbReference type="Pfam" id="PF00512">
    <property type="entry name" value="HisKA"/>
    <property type="match status" value="1"/>
</dbReference>
<evidence type="ECO:0000256" key="2">
    <source>
        <dbReference type="ARBA" id="ARBA00012438"/>
    </source>
</evidence>
<comment type="caution">
    <text evidence="8">The sequence shown here is derived from an EMBL/GenBank/DDBJ whole genome shotgun (WGS) entry which is preliminary data.</text>
</comment>
<keyword evidence="6" id="KW-0472">Membrane</keyword>
<feature type="transmembrane region" description="Helical" evidence="6">
    <location>
        <begin position="170"/>
        <end position="191"/>
    </location>
</feature>
<keyword evidence="4" id="KW-0808">Transferase</keyword>
<dbReference type="PROSITE" id="PS50109">
    <property type="entry name" value="HIS_KIN"/>
    <property type="match status" value="1"/>
</dbReference>
<dbReference type="SMART" id="SM00387">
    <property type="entry name" value="HATPase_c"/>
    <property type="match status" value="1"/>
</dbReference>
<dbReference type="InterPro" id="IPR036890">
    <property type="entry name" value="HATPase_C_sf"/>
</dbReference>
<evidence type="ECO:0000256" key="6">
    <source>
        <dbReference type="SAM" id="Phobius"/>
    </source>
</evidence>
<reference evidence="8 9" key="1">
    <citation type="submission" date="2018-04" db="EMBL/GenBank/DDBJ databases">
        <title>Pelagivirga bohaiensis gen. nov., sp. nov., a bacterium isolated from the Bohai Sea.</title>
        <authorList>
            <person name="Ji X."/>
        </authorList>
    </citation>
    <scope>NUCLEOTIDE SEQUENCE [LARGE SCALE GENOMIC DNA]</scope>
    <source>
        <strain evidence="8 9">BH-SD16</strain>
    </source>
</reference>
<evidence type="ECO:0000256" key="3">
    <source>
        <dbReference type="ARBA" id="ARBA00022553"/>
    </source>
</evidence>
<keyword evidence="6" id="KW-1133">Transmembrane helix</keyword>
<dbReference type="PANTHER" id="PTHR43047:SF72">
    <property type="entry name" value="OSMOSENSING HISTIDINE PROTEIN KINASE SLN1"/>
    <property type="match status" value="1"/>
</dbReference>
<dbReference type="GO" id="GO:0009927">
    <property type="term" value="F:histidine phosphotransfer kinase activity"/>
    <property type="evidence" value="ECO:0007669"/>
    <property type="project" value="TreeGrafter"/>
</dbReference>
<dbReference type="InterPro" id="IPR004358">
    <property type="entry name" value="Sig_transdc_His_kin-like_C"/>
</dbReference>
<gene>
    <name evidence="8" type="ORF">DC363_09390</name>
</gene>
<evidence type="ECO:0000256" key="1">
    <source>
        <dbReference type="ARBA" id="ARBA00000085"/>
    </source>
</evidence>
<dbReference type="Gene3D" id="3.30.565.10">
    <property type="entry name" value="Histidine kinase-like ATPase, C-terminal domain"/>
    <property type="match status" value="1"/>
</dbReference>
<dbReference type="PANTHER" id="PTHR43047">
    <property type="entry name" value="TWO-COMPONENT HISTIDINE PROTEIN KINASE"/>
    <property type="match status" value="1"/>
</dbReference>
<dbReference type="EMBL" id="QCYG01000005">
    <property type="protein sequence ID" value="PVA06731.1"/>
    <property type="molecule type" value="Genomic_DNA"/>
</dbReference>
<feature type="transmembrane region" description="Helical" evidence="6">
    <location>
        <begin position="55"/>
        <end position="77"/>
    </location>
</feature>
<dbReference type="AlphaFoldDB" id="A0A2T7FX27"/>
<organism evidence="8 9">
    <name type="scientific">Thalassorhabdomicrobium marinisediminis</name>
    <dbReference type="NCBI Taxonomy" id="2170577"/>
    <lineage>
        <taxon>Bacteria</taxon>
        <taxon>Pseudomonadati</taxon>
        <taxon>Pseudomonadota</taxon>
        <taxon>Alphaproteobacteria</taxon>
        <taxon>Rhodobacterales</taxon>
        <taxon>Paracoccaceae</taxon>
        <taxon>Thalassorhabdomicrobium</taxon>
    </lineage>
</organism>
<dbReference type="Pfam" id="PF02518">
    <property type="entry name" value="HATPase_c"/>
    <property type="match status" value="1"/>
</dbReference>
<evidence type="ECO:0000256" key="5">
    <source>
        <dbReference type="ARBA" id="ARBA00022777"/>
    </source>
</evidence>
<dbReference type="Gene3D" id="1.10.287.130">
    <property type="match status" value="1"/>
</dbReference>
<comment type="catalytic activity">
    <reaction evidence="1">
        <text>ATP + protein L-histidine = ADP + protein N-phospho-L-histidine.</text>
        <dbReference type="EC" id="2.7.13.3"/>
    </reaction>
</comment>